<dbReference type="Proteomes" id="UP001415857">
    <property type="component" value="Unassembled WGS sequence"/>
</dbReference>
<evidence type="ECO:0008006" key="6">
    <source>
        <dbReference type="Google" id="ProtNLM"/>
    </source>
</evidence>
<evidence type="ECO:0000313" key="4">
    <source>
        <dbReference type="EMBL" id="KAK9267687.1"/>
    </source>
</evidence>
<evidence type="ECO:0000313" key="5">
    <source>
        <dbReference type="Proteomes" id="UP001415857"/>
    </source>
</evidence>
<keyword evidence="1" id="KW-0813">Transport</keyword>
<evidence type="ECO:0000256" key="1">
    <source>
        <dbReference type="ARBA" id="ARBA00022449"/>
    </source>
</evidence>
<organism evidence="4 5">
    <name type="scientific">Liquidambar formosana</name>
    <name type="common">Formosan gum</name>
    <dbReference type="NCBI Taxonomy" id="63359"/>
    <lineage>
        <taxon>Eukaryota</taxon>
        <taxon>Viridiplantae</taxon>
        <taxon>Streptophyta</taxon>
        <taxon>Embryophyta</taxon>
        <taxon>Tracheophyta</taxon>
        <taxon>Spermatophyta</taxon>
        <taxon>Magnoliopsida</taxon>
        <taxon>eudicotyledons</taxon>
        <taxon>Gunneridae</taxon>
        <taxon>Pentapetalae</taxon>
        <taxon>Saxifragales</taxon>
        <taxon>Altingiaceae</taxon>
        <taxon>Liquidambar</taxon>
    </lineage>
</organism>
<dbReference type="PANTHER" id="PTHR31503:SF80">
    <property type="entry name" value="EF-HAND DOMAIN-CONTAINING PROTEIN"/>
    <property type="match status" value="1"/>
</dbReference>
<protein>
    <recommendedName>
        <fullName evidence="6">Sodium/calcium exchanger membrane region domain-containing protein</fullName>
    </recommendedName>
</protein>
<keyword evidence="2" id="KW-0406">Ion transport</keyword>
<keyword evidence="5" id="KW-1185">Reference proteome</keyword>
<dbReference type="AlphaFoldDB" id="A0AAP0R1I6"/>
<evidence type="ECO:0000256" key="3">
    <source>
        <dbReference type="SAM" id="Phobius"/>
    </source>
</evidence>
<dbReference type="InterPro" id="IPR004713">
    <property type="entry name" value="CaH_exchang"/>
</dbReference>
<keyword evidence="3" id="KW-0812">Transmembrane</keyword>
<keyword evidence="3" id="KW-1133">Transmembrane helix</keyword>
<keyword evidence="3" id="KW-0472">Membrane</keyword>
<dbReference type="GO" id="GO:0015369">
    <property type="term" value="F:calcium:proton antiporter activity"/>
    <property type="evidence" value="ECO:0007669"/>
    <property type="project" value="TreeGrafter"/>
</dbReference>
<proteinExistence type="predicted"/>
<accession>A0AAP0R1I6</accession>
<reference evidence="4 5" key="1">
    <citation type="journal article" date="2024" name="Plant J.">
        <title>Genome sequences and population genomics reveal climatic adaptation and genomic divergence between two closely related sweetgum species.</title>
        <authorList>
            <person name="Xu W.Q."/>
            <person name="Ren C.Q."/>
            <person name="Zhang X.Y."/>
            <person name="Comes H.P."/>
            <person name="Liu X.H."/>
            <person name="Li Y.G."/>
            <person name="Kettle C.J."/>
            <person name="Jalonen R."/>
            <person name="Gaisberger H."/>
            <person name="Ma Y.Z."/>
            <person name="Qiu Y.X."/>
        </authorList>
    </citation>
    <scope>NUCLEOTIDE SEQUENCE [LARGE SCALE GENOMIC DNA]</scope>
    <source>
        <strain evidence="4">Hangzhou</strain>
    </source>
</reference>
<dbReference type="PANTHER" id="PTHR31503">
    <property type="entry name" value="VACUOLAR CALCIUM ION TRANSPORTER"/>
    <property type="match status" value="1"/>
</dbReference>
<feature type="transmembrane region" description="Helical" evidence="3">
    <location>
        <begin position="79"/>
        <end position="107"/>
    </location>
</feature>
<feature type="transmembrane region" description="Helical" evidence="3">
    <location>
        <begin position="51"/>
        <end position="67"/>
    </location>
</feature>
<comment type="caution">
    <text evidence="4">The sequence shown here is derived from an EMBL/GenBank/DDBJ whole genome shotgun (WGS) entry which is preliminary data.</text>
</comment>
<feature type="transmembrane region" description="Helical" evidence="3">
    <location>
        <begin position="181"/>
        <end position="198"/>
    </location>
</feature>
<dbReference type="GO" id="GO:0006874">
    <property type="term" value="P:intracellular calcium ion homeostasis"/>
    <property type="evidence" value="ECO:0007669"/>
    <property type="project" value="TreeGrafter"/>
</dbReference>
<feature type="transmembrane region" description="Helical" evidence="3">
    <location>
        <begin position="210"/>
        <end position="229"/>
    </location>
</feature>
<dbReference type="GO" id="GO:0016020">
    <property type="term" value="C:membrane"/>
    <property type="evidence" value="ECO:0007669"/>
    <property type="project" value="InterPro"/>
</dbReference>
<feature type="transmembrane region" description="Helical" evidence="3">
    <location>
        <begin position="258"/>
        <end position="279"/>
    </location>
</feature>
<feature type="transmembrane region" description="Helical" evidence="3">
    <location>
        <begin position="299"/>
        <end position="318"/>
    </location>
</feature>
<name>A0AAP0R1I6_LIQFO</name>
<feature type="transmembrane region" description="Helical" evidence="3">
    <location>
        <begin position="127"/>
        <end position="149"/>
    </location>
</feature>
<dbReference type="EMBL" id="JBBPBK010000016">
    <property type="protein sequence ID" value="KAK9267687.1"/>
    <property type="molecule type" value="Genomic_DNA"/>
</dbReference>
<keyword evidence="1" id="KW-0050">Antiport</keyword>
<sequence>MVRASAFVENFNPISNGLDQKNQSSFLELNLRSTTVTCEPLYGFLPCTTELWGQLFLIVVYEYLLALGQKYVSAGSDLFFKMFGTGIFGASLFHILGTIPPVAILLVNGISGSTETAEELASMGIGMLAGAAVMSLTLIWGSCVAFGSYDLSKTDTTSTLENKKQFSLTGFGVTTDAETRYTARIMLLSMIPFLILQLPKILNSSSATQVAVLVSLIITLVFLFVYCFYQKTTGEEHQTLVAQKKKTQSTTATTDKSWLNYIEAAFLLILGTGISLLLAQPLMEALQDFSSAANIPSFFVSYILIPLAMSYQQALSAISSARKKTKRAASLTFSERGRTLTSQAKG</sequence>
<gene>
    <name evidence="4" type="ORF">L1049_010119</name>
</gene>
<evidence type="ECO:0000256" key="2">
    <source>
        <dbReference type="ARBA" id="ARBA00023065"/>
    </source>
</evidence>